<dbReference type="CDD" id="cd16145">
    <property type="entry name" value="ARS_like"/>
    <property type="match status" value="1"/>
</dbReference>
<keyword evidence="7" id="KW-1185">Reference proteome</keyword>
<accession>A0A1A9HZZ8</accession>
<evidence type="ECO:0000256" key="2">
    <source>
        <dbReference type="ARBA" id="ARBA00022723"/>
    </source>
</evidence>
<comment type="similarity">
    <text evidence="1">Belongs to the sulfatase family.</text>
</comment>
<name>A0A1A9HZZ8_9BACT</name>
<dbReference type="PROSITE" id="PS00523">
    <property type="entry name" value="SULFATASE_1"/>
    <property type="match status" value="1"/>
</dbReference>
<dbReference type="InterPro" id="IPR017850">
    <property type="entry name" value="Alkaline_phosphatase_core_sf"/>
</dbReference>
<dbReference type="PANTHER" id="PTHR42693">
    <property type="entry name" value="ARYLSULFATASE FAMILY MEMBER"/>
    <property type="match status" value="1"/>
</dbReference>
<dbReference type="AlphaFoldDB" id="A0A1A9HZZ8"/>
<keyword evidence="3" id="KW-0378">Hydrolase</keyword>
<dbReference type="Gene3D" id="3.40.720.10">
    <property type="entry name" value="Alkaline Phosphatase, subunit A"/>
    <property type="match status" value="1"/>
</dbReference>
<dbReference type="STRING" id="1176587.A8C56_02535"/>
<dbReference type="GO" id="GO:0004065">
    <property type="term" value="F:arylsulfatase activity"/>
    <property type="evidence" value="ECO:0007669"/>
    <property type="project" value="TreeGrafter"/>
</dbReference>
<dbReference type="OrthoDB" id="9764377at2"/>
<keyword evidence="4" id="KW-0106">Calcium</keyword>
<keyword evidence="2" id="KW-0479">Metal-binding</keyword>
<feature type="domain" description="Sulfatase N-terminal" evidence="5">
    <location>
        <begin position="32"/>
        <end position="402"/>
    </location>
</feature>
<dbReference type="EMBL" id="CP015772">
    <property type="protein sequence ID" value="ANH80002.1"/>
    <property type="molecule type" value="Genomic_DNA"/>
</dbReference>
<gene>
    <name evidence="6" type="ORF">A8C56_02535</name>
</gene>
<dbReference type="Gene3D" id="3.30.1120.10">
    <property type="match status" value="1"/>
</dbReference>
<sequence>MKQCIGVFLLMTFVIAGYGQQGKNRVLTKKRPNIIYIYADDLGYGDVGCYGQAKIETPHIDQLAKNGIRFTQHYAFPVCAPSRYLLMTGIHSGKAYIRGNHDWGERGPVWDFKAMEENPYLEGQWPIPDSTLTIAEVLKDAGYTTGLVGKWGLGAPYTTGFPTRQGFDYFYGYICQRQDHTYYNGHLWENELRIPLDNKVVAPNVTFPDSLDKMDERNYRSYQQNVYAPDLLIKAAIQFIEKNKSKPFFLYYPSPLPHVSLQAPEKWVDYYHKKLGDEQPYLGGSYFPCRYPRATYAAMIATLDEQVGQLIEALKKNGLYDNTIVMFCSDNGPSFPEMGVDAEFFNSAGPFSSAAGRTKGFVYEGGIREPFIVQWPGVVKPGTESDMVAATIDIMPTLCDLLKLPVPANVDGLSILPTLLGKKEQQKQHAYLYFEYPEYGGQQAVRMGNWKAVRTNILKGQIKTQLFNLDTDIQEQNDVASQHPDIVKKIDAIMEKEHHTPEVSRFLMPALEKGRKKQ</sequence>
<proteinExistence type="inferred from homology"/>
<evidence type="ECO:0000256" key="3">
    <source>
        <dbReference type="ARBA" id="ARBA00022801"/>
    </source>
</evidence>
<evidence type="ECO:0000259" key="5">
    <source>
        <dbReference type="Pfam" id="PF00884"/>
    </source>
</evidence>
<protein>
    <submittedName>
        <fullName evidence="6">N-acetylgalactosamine-6-sulfatase</fullName>
    </submittedName>
</protein>
<dbReference type="InterPro" id="IPR024607">
    <property type="entry name" value="Sulfatase_CS"/>
</dbReference>
<dbReference type="InterPro" id="IPR050738">
    <property type="entry name" value="Sulfatase"/>
</dbReference>
<evidence type="ECO:0000256" key="1">
    <source>
        <dbReference type="ARBA" id="ARBA00008779"/>
    </source>
</evidence>
<dbReference type="RefSeq" id="WP_067751615.1">
    <property type="nucleotide sequence ID" value="NZ_CP015772.1"/>
</dbReference>
<reference evidence="6 7" key="1">
    <citation type="submission" date="2016-05" db="EMBL/GenBank/DDBJ databases">
        <title>Niabella ginsenosidivorans BS26 whole genome sequencing.</title>
        <authorList>
            <person name="Im W.T."/>
            <person name="Siddiqi M.Z."/>
        </authorList>
    </citation>
    <scope>NUCLEOTIDE SEQUENCE [LARGE SCALE GENOMIC DNA]</scope>
    <source>
        <strain evidence="6 7">BS26</strain>
    </source>
</reference>
<dbReference type="Pfam" id="PF00884">
    <property type="entry name" value="Sulfatase"/>
    <property type="match status" value="1"/>
</dbReference>
<organism evidence="6 7">
    <name type="scientific">Niabella ginsenosidivorans</name>
    <dbReference type="NCBI Taxonomy" id="1176587"/>
    <lineage>
        <taxon>Bacteria</taxon>
        <taxon>Pseudomonadati</taxon>
        <taxon>Bacteroidota</taxon>
        <taxon>Chitinophagia</taxon>
        <taxon>Chitinophagales</taxon>
        <taxon>Chitinophagaceae</taxon>
        <taxon>Niabella</taxon>
    </lineage>
</organism>
<dbReference type="PANTHER" id="PTHR42693:SF53">
    <property type="entry name" value="ENDO-4-O-SULFATASE"/>
    <property type="match status" value="1"/>
</dbReference>
<evidence type="ECO:0000256" key="4">
    <source>
        <dbReference type="ARBA" id="ARBA00022837"/>
    </source>
</evidence>
<evidence type="ECO:0000313" key="6">
    <source>
        <dbReference type="EMBL" id="ANH80002.1"/>
    </source>
</evidence>
<dbReference type="KEGG" id="nia:A8C56_02535"/>
<dbReference type="Proteomes" id="UP000077667">
    <property type="component" value="Chromosome"/>
</dbReference>
<dbReference type="SUPFAM" id="SSF53649">
    <property type="entry name" value="Alkaline phosphatase-like"/>
    <property type="match status" value="1"/>
</dbReference>
<evidence type="ECO:0000313" key="7">
    <source>
        <dbReference type="Proteomes" id="UP000077667"/>
    </source>
</evidence>
<dbReference type="InterPro" id="IPR000917">
    <property type="entry name" value="Sulfatase_N"/>
</dbReference>
<dbReference type="GO" id="GO:0046872">
    <property type="term" value="F:metal ion binding"/>
    <property type="evidence" value="ECO:0007669"/>
    <property type="project" value="UniProtKB-KW"/>
</dbReference>